<keyword evidence="1" id="KW-0732">Signal</keyword>
<evidence type="ECO:0000256" key="1">
    <source>
        <dbReference type="SAM" id="SignalP"/>
    </source>
</evidence>
<dbReference type="EC" id="3.4.21.116" evidence="4"/>
<dbReference type="PROSITE" id="PS51494">
    <property type="entry name" value="SPOIVB"/>
    <property type="match status" value="1"/>
</dbReference>
<dbReference type="Gene3D" id="2.30.42.10">
    <property type="match status" value="1"/>
</dbReference>
<dbReference type="SMART" id="SM00228">
    <property type="entry name" value="PDZ"/>
    <property type="match status" value="1"/>
</dbReference>
<dbReference type="InterPro" id="IPR036034">
    <property type="entry name" value="PDZ_sf"/>
</dbReference>
<feature type="chain" id="PRO_5037082028" evidence="1">
    <location>
        <begin position="26"/>
        <end position="337"/>
    </location>
</feature>
<sequence>MQQSKAKKIAISLLLTLMMLVTAQAAEITSVIPIGHTVGIQMSADGVLVVRLNDVQTADGAVCPARDAGVSEGDMIVKVNGAEVASNDEMQKQIALSAGQPVELEILRNGETQTVTATPRADTDGVYRIGVLARDSMAGIGTLTYVDPETGAYGSLGHGICDGETGVLMPLKEGSVLYSVVGSVQRGEVGEPGALQGEFQSDVPLGTVNENTESGIFGTLTDSSLYSSLESVPVAAADEIKVGEAEILANVEGDKVQSYSVQVVKIYPQDDEYGRGMMLRVTDQALLEKTGGIVQGMSGSPVLQNGKIIGAVTHVMVNDPTCGYAIGIERMLEEMTN</sequence>
<dbReference type="CDD" id="cd23081">
    <property type="entry name" value="cpPDZ_EcRseP-like"/>
    <property type="match status" value="1"/>
</dbReference>
<dbReference type="SUPFAM" id="SSF50494">
    <property type="entry name" value="Trypsin-like serine proteases"/>
    <property type="match status" value="1"/>
</dbReference>
<dbReference type="InterPro" id="IPR014219">
    <property type="entry name" value="SpoIVB"/>
</dbReference>
<evidence type="ECO:0000259" key="3">
    <source>
        <dbReference type="PROSITE" id="PS51494"/>
    </source>
</evidence>
<keyword evidence="5" id="KW-1185">Reference proteome</keyword>
<dbReference type="InterPro" id="IPR008763">
    <property type="entry name" value="Peptidase_S55"/>
</dbReference>
<feature type="signal peptide" evidence="1">
    <location>
        <begin position="1"/>
        <end position="25"/>
    </location>
</feature>
<dbReference type="NCBIfam" id="TIGR02860">
    <property type="entry name" value="spore_IV_B"/>
    <property type="match status" value="1"/>
</dbReference>
<dbReference type="Pfam" id="PF13180">
    <property type="entry name" value="PDZ_2"/>
    <property type="match status" value="1"/>
</dbReference>
<dbReference type="AlphaFoldDB" id="A0A923LV79"/>
<gene>
    <name evidence="4" type="primary">spoIVB</name>
    <name evidence="4" type="ORF">H8S45_10960</name>
</gene>
<feature type="domain" description="Peptidase S55" evidence="3">
    <location>
        <begin position="110"/>
        <end position="337"/>
    </location>
</feature>
<accession>A0A923LV79</accession>
<comment type="caution">
    <text evidence="4">The sequence shown here is derived from an EMBL/GenBank/DDBJ whole genome shotgun (WGS) entry which is preliminary data.</text>
</comment>
<dbReference type="InterPro" id="IPR001478">
    <property type="entry name" value="PDZ"/>
</dbReference>
<evidence type="ECO:0000313" key="5">
    <source>
        <dbReference type="Proteomes" id="UP000606499"/>
    </source>
</evidence>
<dbReference type="GO" id="GO:0016787">
    <property type="term" value="F:hydrolase activity"/>
    <property type="evidence" value="ECO:0007669"/>
    <property type="project" value="UniProtKB-KW"/>
</dbReference>
<feature type="domain" description="PDZ" evidence="2">
    <location>
        <begin position="35"/>
        <end position="110"/>
    </location>
</feature>
<organism evidence="4 5">
    <name type="scientific">Agathobaculum faecis</name>
    <dbReference type="NCBI Taxonomy" id="2763013"/>
    <lineage>
        <taxon>Bacteria</taxon>
        <taxon>Bacillati</taxon>
        <taxon>Bacillota</taxon>
        <taxon>Clostridia</taxon>
        <taxon>Eubacteriales</taxon>
        <taxon>Butyricicoccaceae</taxon>
        <taxon>Agathobaculum</taxon>
    </lineage>
</organism>
<reference evidence="4" key="1">
    <citation type="submission" date="2020-08" db="EMBL/GenBank/DDBJ databases">
        <title>Genome public.</title>
        <authorList>
            <person name="Liu C."/>
            <person name="Sun Q."/>
        </authorList>
    </citation>
    <scope>NUCLEOTIDE SEQUENCE</scope>
    <source>
        <strain evidence="4">NSJ-28</strain>
    </source>
</reference>
<dbReference type="EMBL" id="JACOPL010000009">
    <property type="protein sequence ID" value="MBC5725975.1"/>
    <property type="molecule type" value="Genomic_DNA"/>
</dbReference>
<dbReference type="Proteomes" id="UP000606499">
    <property type="component" value="Unassembled WGS sequence"/>
</dbReference>
<dbReference type="PROSITE" id="PS50106">
    <property type="entry name" value="PDZ"/>
    <property type="match status" value="1"/>
</dbReference>
<dbReference type="RefSeq" id="WP_186950085.1">
    <property type="nucleotide sequence ID" value="NZ_JACOPL010000009.1"/>
</dbReference>
<evidence type="ECO:0000259" key="2">
    <source>
        <dbReference type="PROSITE" id="PS50106"/>
    </source>
</evidence>
<name>A0A923LV79_9FIRM</name>
<evidence type="ECO:0000313" key="4">
    <source>
        <dbReference type="EMBL" id="MBC5725975.1"/>
    </source>
</evidence>
<dbReference type="InterPro" id="IPR009003">
    <property type="entry name" value="Peptidase_S1_PA"/>
</dbReference>
<dbReference type="SUPFAM" id="SSF50156">
    <property type="entry name" value="PDZ domain-like"/>
    <property type="match status" value="1"/>
</dbReference>
<proteinExistence type="predicted"/>
<protein>
    <submittedName>
        <fullName evidence="4">SpoIVB peptidase</fullName>
        <ecNumber evidence="4">3.4.21.116</ecNumber>
    </submittedName>
</protein>
<dbReference type="Pfam" id="PF05580">
    <property type="entry name" value="Peptidase_S55"/>
    <property type="match status" value="1"/>
</dbReference>
<keyword evidence="4" id="KW-0378">Hydrolase</keyword>